<evidence type="ECO:0000313" key="1">
    <source>
        <dbReference type="EMBL" id="ACB93099.1"/>
    </source>
</evidence>
<dbReference type="EMBL" id="CP001011">
    <property type="protein sequence ID" value="ACB93099.1"/>
    <property type="molecule type" value="Genomic_DNA"/>
</dbReference>
<accession>B2I7T4</accession>
<dbReference type="AlphaFoldDB" id="B2I7T4"/>
<organism evidence="1 2">
    <name type="scientific">Xylella fastidiosa (strain M23)</name>
    <dbReference type="NCBI Taxonomy" id="405441"/>
    <lineage>
        <taxon>Bacteria</taxon>
        <taxon>Pseudomonadati</taxon>
        <taxon>Pseudomonadota</taxon>
        <taxon>Gammaproteobacteria</taxon>
        <taxon>Lysobacterales</taxon>
        <taxon>Lysobacteraceae</taxon>
        <taxon>Xylella</taxon>
    </lineage>
</organism>
<dbReference type="KEGG" id="xfn:XfasM23_1692"/>
<reference evidence="1 2" key="1">
    <citation type="journal article" date="2010" name="J. Bacteriol.">
        <title>Whole genome sequences of two Xylella fastidiosa strains (M12 and M23) causing almond leaf scorch disease in California.</title>
        <authorList>
            <person name="Chen J."/>
            <person name="Xie G."/>
            <person name="Han S."/>
            <person name="Chertkov O."/>
            <person name="Sims D."/>
            <person name="Civerolo E.L."/>
        </authorList>
    </citation>
    <scope>NUCLEOTIDE SEQUENCE [LARGE SCALE GENOMIC DNA]</scope>
    <source>
        <strain evidence="1 2">M23</strain>
    </source>
</reference>
<name>B2I7T4_XYLF2</name>
<dbReference type="Proteomes" id="UP000001698">
    <property type="component" value="Chromosome"/>
</dbReference>
<proteinExistence type="predicted"/>
<protein>
    <submittedName>
        <fullName evidence="1">Uncharacterized protein</fullName>
    </submittedName>
</protein>
<sequence>MMARHRLPSGYRRQGRVTMTPRQCAGLRAALEALYSSQPGVSGAAALAERERMRVEAEASRCRQGVLLLRGGA</sequence>
<evidence type="ECO:0000313" key="2">
    <source>
        <dbReference type="Proteomes" id="UP000001698"/>
    </source>
</evidence>
<gene>
    <name evidence="1" type="ordered locus">XfasM23_1692</name>
</gene>
<dbReference type="HOGENOM" id="CLU_2704028_0_0_6"/>